<protein>
    <submittedName>
        <fullName evidence="2">Uncharacterized protein</fullName>
    </submittedName>
</protein>
<evidence type="ECO:0000313" key="3">
    <source>
        <dbReference type="Proteomes" id="UP001235939"/>
    </source>
</evidence>
<proteinExistence type="predicted"/>
<organism evidence="2 3">
    <name type="scientific">Cordylochernes scorpioides</name>
    <dbReference type="NCBI Taxonomy" id="51811"/>
    <lineage>
        <taxon>Eukaryota</taxon>
        <taxon>Metazoa</taxon>
        <taxon>Ecdysozoa</taxon>
        <taxon>Arthropoda</taxon>
        <taxon>Chelicerata</taxon>
        <taxon>Arachnida</taxon>
        <taxon>Pseudoscorpiones</taxon>
        <taxon>Cheliferoidea</taxon>
        <taxon>Chernetidae</taxon>
        <taxon>Cordylochernes</taxon>
    </lineage>
</organism>
<gene>
    <name evidence="2" type="ORF">LAZ67_11002101</name>
</gene>
<sequence>MKPYHDPEDQADLNVNGHSRPKQRFSRQTLNCRYPLMRLGQQIYIYKNECLSVCLSVCVCVCVSSMDSKTIHPIGVKFWDIMRCIPGKVYEKKFLEYLEYP</sequence>
<keyword evidence="3" id="KW-1185">Reference proteome</keyword>
<reference evidence="2 3" key="1">
    <citation type="submission" date="2022-01" db="EMBL/GenBank/DDBJ databases">
        <title>A chromosomal length assembly of Cordylochernes scorpioides.</title>
        <authorList>
            <person name="Zeh D."/>
            <person name="Zeh J."/>
        </authorList>
    </citation>
    <scope>NUCLEOTIDE SEQUENCE [LARGE SCALE GENOMIC DNA]</scope>
    <source>
        <strain evidence="2">IN4F17</strain>
        <tissue evidence="2">Whole Body</tissue>
    </source>
</reference>
<evidence type="ECO:0000256" key="1">
    <source>
        <dbReference type="SAM" id="MobiDB-lite"/>
    </source>
</evidence>
<dbReference type="EMBL" id="CP092873">
    <property type="protein sequence ID" value="UYV74094.1"/>
    <property type="molecule type" value="Genomic_DNA"/>
</dbReference>
<dbReference type="Proteomes" id="UP001235939">
    <property type="component" value="Chromosome 11"/>
</dbReference>
<feature type="region of interest" description="Disordered" evidence="1">
    <location>
        <begin position="1"/>
        <end position="24"/>
    </location>
</feature>
<name>A0ABY6KZN0_9ARAC</name>
<evidence type="ECO:0000313" key="2">
    <source>
        <dbReference type="EMBL" id="UYV74094.1"/>
    </source>
</evidence>
<accession>A0ABY6KZN0</accession>